<dbReference type="PANTHER" id="PTHR23150">
    <property type="entry name" value="SULFATASE MODIFYING FACTOR 1, 2"/>
    <property type="match status" value="1"/>
</dbReference>
<proteinExistence type="predicted"/>
<dbReference type="InterPro" id="IPR051043">
    <property type="entry name" value="Sulfatase_Mod_Factor_Kinase"/>
</dbReference>
<name>A0A437LM52_9BURK</name>
<dbReference type="PANTHER" id="PTHR23150:SF19">
    <property type="entry name" value="FORMYLGLYCINE-GENERATING ENZYME"/>
    <property type="match status" value="1"/>
</dbReference>
<dbReference type="AlphaFoldDB" id="A0A437LM52"/>
<dbReference type="RefSeq" id="WP_127682998.1">
    <property type="nucleotide sequence ID" value="NZ_SACM01000002.1"/>
</dbReference>
<accession>A0A437LM52</accession>
<evidence type="ECO:0000313" key="3">
    <source>
        <dbReference type="Proteomes" id="UP000288587"/>
    </source>
</evidence>
<dbReference type="Gene3D" id="3.90.1580.10">
    <property type="entry name" value="paralog of FGE (formylglycine-generating enzyme)"/>
    <property type="match status" value="1"/>
</dbReference>
<feature type="domain" description="Sulfatase-modifying factor enzyme-like" evidence="1">
    <location>
        <begin position="18"/>
        <end position="305"/>
    </location>
</feature>
<comment type="caution">
    <text evidence="2">The sequence shown here is derived from an EMBL/GenBank/DDBJ whole genome shotgun (WGS) entry which is preliminary data.</text>
</comment>
<dbReference type="OrthoDB" id="9768004at2"/>
<reference evidence="2 3" key="1">
    <citation type="submission" date="2019-01" db="EMBL/GenBank/DDBJ databases">
        <authorList>
            <person name="Chen W.-M."/>
        </authorList>
    </citation>
    <scope>NUCLEOTIDE SEQUENCE [LARGE SCALE GENOMIC DNA]</scope>
    <source>
        <strain evidence="2 3">CCP-18</strain>
    </source>
</reference>
<dbReference type="GO" id="GO:0120147">
    <property type="term" value="F:formylglycine-generating oxidase activity"/>
    <property type="evidence" value="ECO:0007669"/>
    <property type="project" value="TreeGrafter"/>
</dbReference>
<sequence>MASAQAQAPSAPNRLGQRFVAIPAGTYPMGSSDTPEQLARDFPGYPLERLRDLADEGPAHRVRLPAFELGQTEVTRGQFRRFLAESGHVPQSFSDGGGYGYDPAHRGGDAFAGRDPRYSWLNPGFAQDDAHPVVNVTFHDAQAMAAWLTKVEGRRYRLPTEAEWEVACRAGQPTRWPHGNAPEGLKGQANVFDARSARDWAQWQDFALPHDDGFAFTAPVASFAPNPWGLHDMAGNVWEWVQDWHANYEVPADGVRNNPQGPADGSVRVRRGGSWHTWGLYSRCSYRNWNSEDTRYVLVGFRLARDIAPTTMAQ</sequence>
<gene>
    <name evidence="2" type="ORF">EOD73_10205</name>
</gene>
<dbReference type="Proteomes" id="UP000288587">
    <property type="component" value="Unassembled WGS sequence"/>
</dbReference>
<dbReference type="InterPro" id="IPR005532">
    <property type="entry name" value="SUMF_dom"/>
</dbReference>
<dbReference type="SUPFAM" id="SSF56436">
    <property type="entry name" value="C-type lectin-like"/>
    <property type="match status" value="1"/>
</dbReference>
<evidence type="ECO:0000259" key="1">
    <source>
        <dbReference type="Pfam" id="PF03781"/>
    </source>
</evidence>
<dbReference type="EMBL" id="SACM01000002">
    <property type="protein sequence ID" value="RVT86502.1"/>
    <property type="molecule type" value="Genomic_DNA"/>
</dbReference>
<protein>
    <submittedName>
        <fullName evidence="2">Formylglycine-generating enzyme family protein</fullName>
    </submittedName>
</protein>
<keyword evidence="3" id="KW-1185">Reference proteome</keyword>
<dbReference type="InterPro" id="IPR042095">
    <property type="entry name" value="SUMF_sf"/>
</dbReference>
<dbReference type="InterPro" id="IPR016187">
    <property type="entry name" value="CTDL_fold"/>
</dbReference>
<organism evidence="2 3">
    <name type="scientific">Inhella crocodyli</name>
    <dbReference type="NCBI Taxonomy" id="2499851"/>
    <lineage>
        <taxon>Bacteria</taxon>
        <taxon>Pseudomonadati</taxon>
        <taxon>Pseudomonadota</taxon>
        <taxon>Betaproteobacteria</taxon>
        <taxon>Burkholderiales</taxon>
        <taxon>Sphaerotilaceae</taxon>
        <taxon>Inhella</taxon>
    </lineage>
</organism>
<dbReference type="Pfam" id="PF03781">
    <property type="entry name" value="FGE-sulfatase"/>
    <property type="match status" value="1"/>
</dbReference>
<evidence type="ECO:0000313" key="2">
    <source>
        <dbReference type="EMBL" id="RVT86502.1"/>
    </source>
</evidence>